<dbReference type="SMART" id="SM00448">
    <property type="entry name" value="REC"/>
    <property type="match status" value="1"/>
</dbReference>
<dbReference type="PROSITE" id="PS51755">
    <property type="entry name" value="OMPR_PHOB"/>
    <property type="match status" value="1"/>
</dbReference>
<dbReference type="PANTHER" id="PTHR48111">
    <property type="entry name" value="REGULATOR OF RPOS"/>
    <property type="match status" value="1"/>
</dbReference>
<name>A0A9D1W8P1_9SPHI</name>
<dbReference type="InterPro" id="IPR039420">
    <property type="entry name" value="WalR-like"/>
</dbReference>
<dbReference type="AlphaFoldDB" id="A0A9D1W8P1"/>
<dbReference type="InterPro" id="IPR001789">
    <property type="entry name" value="Sig_transdc_resp-reg_receiver"/>
</dbReference>
<dbReference type="EMBL" id="DXEZ01000159">
    <property type="protein sequence ID" value="HIX54513.1"/>
    <property type="molecule type" value="Genomic_DNA"/>
</dbReference>
<sequence length="230" mass="26088">MKVKVLYVEDESALAMIVSDSLRSFGFEVIHRENGFDALNAFKAYEPDVVVLDIMMPKMDGFTLAEEIRHINKETPLIFLSALTNTQDVVKGFKLGGDDYIRKPFKIEELIVRIEAQANRKLTKPPVQERFTIGGFELNTSKSTLSDGRGQEVELTYREMELLRVLLENEGQVVKRGTIANLIDPEGNGKIFTGRSLDVFISRLRKYFSADSRIKIVNVRGVGYMLSFDK</sequence>
<dbReference type="GO" id="GO:0000976">
    <property type="term" value="F:transcription cis-regulatory region binding"/>
    <property type="evidence" value="ECO:0007669"/>
    <property type="project" value="TreeGrafter"/>
</dbReference>
<dbReference type="SUPFAM" id="SSF52172">
    <property type="entry name" value="CheY-like"/>
    <property type="match status" value="1"/>
</dbReference>
<reference evidence="8" key="2">
    <citation type="submission" date="2021-04" db="EMBL/GenBank/DDBJ databases">
        <authorList>
            <person name="Gilroy R."/>
        </authorList>
    </citation>
    <scope>NUCLEOTIDE SEQUENCE</scope>
    <source>
        <strain evidence="8">1719</strain>
    </source>
</reference>
<dbReference type="InterPro" id="IPR011006">
    <property type="entry name" value="CheY-like_superfamily"/>
</dbReference>
<gene>
    <name evidence="8" type="ORF">H9853_05755</name>
</gene>
<evidence type="ECO:0000256" key="1">
    <source>
        <dbReference type="ARBA" id="ARBA00022553"/>
    </source>
</evidence>
<evidence type="ECO:0000256" key="2">
    <source>
        <dbReference type="ARBA" id="ARBA00023012"/>
    </source>
</evidence>
<dbReference type="CDD" id="cd00383">
    <property type="entry name" value="trans_reg_C"/>
    <property type="match status" value="1"/>
</dbReference>
<dbReference type="GO" id="GO:0032993">
    <property type="term" value="C:protein-DNA complex"/>
    <property type="evidence" value="ECO:0007669"/>
    <property type="project" value="TreeGrafter"/>
</dbReference>
<evidence type="ECO:0000256" key="3">
    <source>
        <dbReference type="ARBA" id="ARBA00023125"/>
    </source>
</evidence>
<dbReference type="Proteomes" id="UP000824156">
    <property type="component" value="Unassembled WGS sequence"/>
</dbReference>
<organism evidence="8 9">
    <name type="scientific">Candidatus Sphingobacterium stercoripullorum</name>
    <dbReference type="NCBI Taxonomy" id="2838759"/>
    <lineage>
        <taxon>Bacteria</taxon>
        <taxon>Pseudomonadati</taxon>
        <taxon>Bacteroidota</taxon>
        <taxon>Sphingobacteriia</taxon>
        <taxon>Sphingobacteriales</taxon>
        <taxon>Sphingobacteriaceae</taxon>
        <taxon>Sphingobacterium</taxon>
    </lineage>
</organism>
<dbReference type="SMART" id="SM00862">
    <property type="entry name" value="Trans_reg_C"/>
    <property type="match status" value="1"/>
</dbReference>
<dbReference type="Gene3D" id="1.10.10.10">
    <property type="entry name" value="Winged helix-like DNA-binding domain superfamily/Winged helix DNA-binding domain"/>
    <property type="match status" value="1"/>
</dbReference>
<dbReference type="GO" id="GO:0000156">
    <property type="term" value="F:phosphorelay response regulator activity"/>
    <property type="evidence" value="ECO:0007669"/>
    <property type="project" value="TreeGrafter"/>
</dbReference>
<dbReference type="InterPro" id="IPR036388">
    <property type="entry name" value="WH-like_DNA-bd_sf"/>
</dbReference>
<comment type="caution">
    <text evidence="8">The sequence shown here is derived from an EMBL/GenBank/DDBJ whole genome shotgun (WGS) entry which is preliminary data.</text>
</comment>
<dbReference type="Pfam" id="PF00072">
    <property type="entry name" value="Response_reg"/>
    <property type="match status" value="1"/>
</dbReference>
<evidence type="ECO:0000256" key="4">
    <source>
        <dbReference type="PROSITE-ProRule" id="PRU00169"/>
    </source>
</evidence>
<dbReference type="GO" id="GO:0006355">
    <property type="term" value="P:regulation of DNA-templated transcription"/>
    <property type="evidence" value="ECO:0007669"/>
    <property type="project" value="InterPro"/>
</dbReference>
<dbReference type="PROSITE" id="PS50110">
    <property type="entry name" value="RESPONSE_REGULATORY"/>
    <property type="match status" value="1"/>
</dbReference>
<feature type="domain" description="OmpR/PhoB-type" evidence="7">
    <location>
        <begin position="128"/>
        <end position="228"/>
    </location>
</feature>
<accession>A0A9D1W8P1</accession>
<keyword evidence="3 5" id="KW-0238">DNA-binding</keyword>
<reference evidence="8" key="1">
    <citation type="journal article" date="2021" name="PeerJ">
        <title>Extensive microbial diversity within the chicken gut microbiome revealed by metagenomics and culture.</title>
        <authorList>
            <person name="Gilroy R."/>
            <person name="Ravi A."/>
            <person name="Getino M."/>
            <person name="Pursley I."/>
            <person name="Horton D.L."/>
            <person name="Alikhan N.F."/>
            <person name="Baker D."/>
            <person name="Gharbi K."/>
            <person name="Hall N."/>
            <person name="Watson M."/>
            <person name="Adriaenssens E.M."/>
            <person name="Foster-Nyarko E."/>
            <person name="Jarju S."/>
            <person name="Secka A."/>
            <person name="Antonio M."/>
            <person name="Oren A."/>
            <person name="Chaudhuri R.R."/>
            <person name="La Ragione R."/>
            <person name="Hildebrand F."/>
            <person name="Pallen M.J."/>
        </authorList>
    </citation>
    <scope>NUCLEOTIDE SEQUENCE</scope>
    <source>
        <strain evidence="8">1719</strain>
    </source>
</reference>
<dbReference type="GO" id="GO:0005829">
    <property type="term" value="C:cytosol"/>
    <property type="evidence" value="ECO:0007669"/>
    <property type="project" value="TreeGrafter"/>
</dbReference>
<feature type="domain" description="Response regulatory" evidence="6">
    <location>
        <begin position="4"/>
        <end position="118"/>
    </location>
</feature>
<evidence type="ECO:0000313" key="9">
    <source>
        <dbReference type="Proteomes" id="UP000824156"/>
    </source>
</evidence>
<dbReference type="Gene3D" id="3.40.50.2300">
    <property type="match status" value="1"/>
</dbReference>
<dbReference type="PANTHER" id="PTHR48111:SF40">
    <property type="entry name" value="PHOSPHATE REGULON TRANSCRIPTIONAL REGULATORY PROTEIN PHOB"/>
    <property type="match status" value="1"/>
</dbReference>
<protein>
    <submittedName>
        <fullName evidence="8">Response regulator transcription factor</fullName>
    </submittedName>
</protein>
<keyword evidence="1 4" id="KW-0597">Phosphoprotein</keyword>
<feature type="modified residue" description="4-aspartylphosphate" evidence="4">
    <location>
        <position position="53"/>
    </location>
</feature>
<evidence type="ECO:0000256" key="5">
    <source>
        <dbReference type="PROSITE-ProRule" id="PRU01091"/>
    </source>
</evidence>
<proteinExistence type="predicted"/>
<evidence type="ECO:0000259" key="7">
    <source>
        <dbReference type="PROSITE" id="PS51755"/>
    </source>
</evidence>
<keyword evidence="2" id="KW-0902">Two-component regulatory system</keyword>
<dbReference type="InterPro" id="IPR001867">
    <property type="entry name" value="OmpR/PhoB-type_DNA-bd"/>
</dbReference>
<dbReference type="CDD" id="cd17574">
    <property type="entry name" value="REC_OmpR"/>
    <property type="match status" value="1"/>
</dbReference>
<evidence type="ECO:0000259" key="6">
    <source>
        <dbReference type="PROSITE" id="PS50110"/>
    </source>
</evidence>
<evidence type="ECO:0000313" key="8">
    <source>
        <dbReference type="EMBL" id="HIX54513.1"/>
    </source>
</evidence>
<dbReference type="Pfam" id="PF00486">
    <property type="entry name" value="Trans_reg_C"/>
    <property type="match status" value="1"/>
</dbReference>
<feature type="DNA-binding region" description="OmpR/PhoB-type" evidence="5">
    <location>
        <begin position="128"/>
        <end position="228"/>
    </location>
</feature>